<dbReference type="HOGENOM" id="CLU_001265_5_0_1"/>
<dbReference type="EMBL" id="CH477890">
    <property type="protein sequence ID" value="EAT35306.1"/>
    <property type="molecule type" value="Genomic_DNA"/>
</dbReference>
<evidence type="ECO:0000256" key="6">
    <source>
        <dbReference type="ARBA" id="ARBA00023136"/>
    </source>
</evidence>
<feature type="transmembrane region" description="Helical" evidence="8">
    <location>
        <begin position="430"/>
        <end position="450"/>
    </location>
</feature>
<dbReference type="InterPro" id="IPR011701">
    <property type="entry name" value="MFS"/>
</dbReference>
<feature type="transmembrane region" description="Helical" evidence="8">
    <location>
        <begin position="405"/>
        <end position="424"/>
    </location>
</feature>
<feature type="transmembrane region" description="Helical" evidence="8">
    <location>
        <begin position="262"/>
        <end position="282"/>
    </location>
</feature>
<evidence type="ECO:0000256" key="3">
    <source>
        <dbReference type="ARBA" id="ARBA00022692"/>
    </source>
</evidence>
<feature type="compositionally biased region" description="Polar residues" evidence="7">
    <location>
        <begin position="526"/>
        <end position="535"/>
    </location>
</feature>
<reference evidence="10" key="3">
    <citation type="submission" date="2012-09" db="EMBL/GenBank/DDBJ databases">
        <authorList>
            <consortium name="VectorBase"/>
        </authorList>
    </citation>
    <scope>NUCLEOTIDE SEQUENCE</scope>
    <source>
        <strain evidence="10">Liverpool</strain>
    </source>
</reference>
<evidence type="ECO:0000259" key="9">
    <source>
        <dbReference type="PROSITE" id="PS50850"/>
    </source>
</evidence>
<dbReference type="Proteomes" id="UP000682892">
    <property type="component" value="Unassembled WGS sequence"/>
</dbReference>
<dbReference type="eggNOG" id="KOG2532">
    <property type="taxonomic scope" value="Eukaryota"/>
</dbReference>
<feature type="compositionally biased region" description="Polar residues" evidence="7">
    <location>
        <begin position="545"/>
        <end position="560"/>
    </location>
</feature>
<dbReference type="Gene3D" id="1.20.1250.20">
    <property type="entry name" value="MFS general substrate transporter like domains"/>
    <property type="match status" value="2"/>
</dbReference>
<feature type="transmembrane region" description="Helical" evidence="8">
    <location>
        <begin position="58"/>
        <end position="83"/>
    </location>
</feature>
<evidence type="ECO:0000256" key="1">
    <source>
        <dbReference type="ARBA" id="ARBA00004141"/>
    </source>
</evidence>
<keyword evidence="2" id="KW-0813">Transport</keyword>
<feature type="transmembrane region" description="Helical" evidence="8">
    <location>
        <begin position="328"/>
        <end position="347"/>
    </location>
</feature>
<dbReference type="FunFam" id="1.20.1250.20:FF:000003">
    <property type="entry name" value="Solute carrier family 17 member 3"/>
    <property type="match status" value="1"/>
</dbReference>
<organism evidence="10 11">
    <name type="scientific">Aedes aegypti</name>
    <name type="common">Yellowfever mosquito</name>
    <name type="synonym">Culex aegypti</name>
    <dbReference type="NCBI Taxonomy" id="7159"/>
    <lineage>
        <taxon>Eukaryota</taxon>
        <taxon>Metazoa</taxon>
        <taxon>Ecdysozoa</taxon>
        <taxon>Arthropoda</taxon>
        <taxon>Hexapoda</taxon>
        <taxon>Insecta</taxon>
        <taxon>Pterygota</taxon>
        <taxon>Neoptera</taxon>
        <taxon>Endopterygota</taxon>
        <taxon>Diptera</taxon>
        <taxon>Nematocera</taxon>
        <taxon>Culicoidea</taxon>
        <taxon>Culicidae</taxon>
        <taxon>Culicinae</taxon>
        <taxon>Aedini</taxon>
        <taxon>Aedes</taxon>
        <taxon>Stegomyia</taxon>
    </lineage>
</organism>
<evidence type="ECO:0000256" key="2">
    <source>
        <dbReference type="ARBA" id="ARBA00022448"/>
    </source>
</evidence>
<keyword evidence="5 8" id="KW-1133">Transmembrane helix</keyword>
<dbReference type="InterPro" id="IPR036259">
    <property type="entry name" value="MFS_trans_sf"/>
</dbReference>
<dbReference type="PhylomeDB" id="Q16LU3"/>
<dbReference type="PaxDb" id="7159-AAEL012522-PA"/>
<dbReference type="Pfam" id="PF07690">
    <property type="entry name" value="MFS_1"/>
    <property type="match status" value="1"/>
</dbReference>
<feature type="transmembrane region" description="Helical" evidence="8">
    <location>
        <begin position="495"/>
        <end position="517"/>
    </location>
</feature>
<dbReference type="CDD" id="cd17318">
    <property type="entry name" value="MFS_SLC17"/>
    <property type="match status" value="1"/>
</dbReference>
<feature type="transmembrane region" description="Helical" evidence="8">
    <location>
        <begin position="462"/>
        <end position="483"/>
    </location>
</feature>
<dbReference type="InterPro" id="IPR020846">
    <property type="entry name" value="MFS_dom"/>
</dbReference>
<reference evidence="10" key="2">
    <citation type="journal article" date="2007" name="Science">
        <title>Genome sequence of Aedes aegypti, a major arbovirus vector.</title>
        <authorList>
            <person name="Nene V."/>
            <person name="Wortman J.R."/>
            <person name="Lawson D."/>
            <person name="Haas B."/>
            <person name="Kodira C."/>
            <person name="Tu Z.J."/>
            <person name="Loftus B."/>
            <person name="Xi Z."/>
            <person name="Megy K."/>
            <person name="Grabherr M."/>
            <person name="Ren Q."/>
            <person name="Zdobnov E.M."/>
            <person name="Lobo N.F."/>
            <person name="Campbell K.S."/>
            <person name="Brown S.E."/>
            <person name="Bonaldo M.F."/>
            <person name="Zhu J."/>
            <person name="Sinkins S.P."/>
            <person name="Hogenkamp D.G."/>
            <person name="Amedeo P."/>
            <person name="Arensburger P."/>
            <person name="Atkinson P.W."/>
            <person name="Bidwell S."/>
            <person name="Biedler J."/>
            <person name="Birney E."/>
            <person name="Bruggner R.V."/>
            <person name="Costas J."/>
            <person name="Coy M.R."/>
            <person name="Crabtree J."/>
            <person name="Crawford M."/>
            <person name="Debruyn B."/>
            <person name="Decaprio D."/>
            <person name="Eiglmeier K."/>
            <person name="Eisenstadt E."/>
            <person name="El-Dorry H."/>
            <person name="Gelbart W.M."/>
            <person name="Gomes S.L."/>
            <person name="Hammond M."/>
            <person name="Hannick L.I."/>
            <person name="Hogan J.R."/>
            <person name="Holmes M.H."/>
            <person name="Jaffe D."/>
            <person name="Johnston J.S."/>
            <person name="Kennedy R.C."/>
            <person name="Koo H."/>
            <person name="Kravitz S."/>
            <person name="Kriventseva E.V."/>
            <person name="Kulp D."/>
            <person name="Labutti K."/>
            <person name="Lee E."/>
            <person name="Li S."/>
            <person name="Lovin D.D."/>
            <person name="Mao C."/>
            <person name="Mauceli E."/>
            <person name="Menck C.F."/>
            <person name="Miller J.R."/>
            <person name="Montgomery P."/>
            <person name="Mori A."/>
            <person name="Nascimento A.L."/>
            <person name="Naveira H.F."/>
            <person name="Nusbaum C."/>
            <person name="O'leary S."/>
            <person name="Orvis J."/>
            <person name="Pertea M."/>
            <person name="Quesneville H."/>
            <person name="Reidenbach K.R."/>
            <person name="Rogers Y.H."/>
            <person name="Roth C.W."/>
            <person name="Schneider J.R."/>
            <person name="Schatz M."/>
            <person name="Shumway M."/>
            <person name="Stanke M."/>
            <person name="Stinson E.O."/>
            <person name="Tubio J.M."/>
            <person name="Vanzee J.P."/>
            <person name="Verjovski-Almeida S."/>
            <person name="Werner D."/>
            <person name="White O."/>
            <person name="Wyder S."/>
            <person name="Zeng Q."/>
            <person name="Zhao Q."/>
            <person name="Zhao Y."/>
            <person name="Hill C.A."/>
            <person name="Raikhel A.S."/>
            <person name="Soares M.B."/>
            <person name="Knudson D.L."/>
            <person name="Lee N.H."/>
            <person name="Galagan J."/>
            <person name="Salzberg S.L."/>
            <person name="Paulsen I.T."/>
            <person name="Dimopoulos G."/>
            <person name="Collins F.H."/>
            <person name="Birren B."/>
            <person name="Fraser-Liggett C.M."/>
            <person name="Severson D.W."/>
        </authorList>
    </citation>
    <scope>NUCLEOTIDE SEQUENCE [LARGE SCALE GENOMIC DNA]</scope>
    <source>
        <strain evidence="10">Liverpool</strain>
    </source>
</reference>
<keyword evidence="3 8" id="KW-0812">Transmembrane</keyword>
<protein>
    <submittedName>
        <fullName evidence="10">AAEL012522-PA</fullName>
    </submittedName>
</protein>
<dbReference type="VEuPathDB" id="VectorBase:AAEL012522"/>
<dbReference type="AlphaFoldDB" id="Q16LU3"/>
<keyword evidence="6 8" id="KW-0472">Membrane</keyword>
<evidence type="ECO:0000256" key="8">
    <source>
        <dbReference type="SAM" id="Phobius"/>
    </source>
</evidence>
<keyword evidence="4" id="KW-0769">Symport</keyword>
<dbReference type="GO" id="GO:0016020">
    <property type="term" value="C:membrane"/>
    <property type="evidence" value="ECO:0007669"/>
    <property type="project" value="UniProtKB-SubCell"/>
</dbReference>
<dbReference type="STRING" id="7159.Q16LU3"/>
<dbReference type="PANTHER" id="PTHR11662:SF457">
    <property type="entry name" value="MAJOR FACILITATOR SUPERFAMILY TRANSPORTER 3"/>
    <property type="match status" value="1"/>
</dbReference>
<dbReference type="InterPro" id="IPR050382">
    <property type="entry name" value="MFS_Na/Anion_cotransporter"/>
</dbReference>
<dbReference type="GO" id="GO:0006820">
    <property type="term" value="P:monoatomic anion transport"/>
    <property type="evidence" value="ECO:0007669"/>
    <property type="project" value="TreeGrafter"/>
</dbReference>
<dbReference type="OMA" id="AMLNHTA"/>
<accession>Q16LU3</accession>
<dbReference type="SUPFAM" id="SSF103473">
    <property type="entry name" value="MFS general substrate transporter"/>
    <property type="match status" value="1"/>
</dbReference>
<evidence type="ECO:0000313" key="10">
    <source>
        <dbReference type="EMBL" id="EAT35306.1"/>
    </source>
</evidence>
<comment type="subcellular location">
    <subcellularLocation>
        <location evidence="1">Membrane</location>
        <topology evidence="1">Multi-pass membrane protein</topology>
    </subcellularLocation>
</comment>
<name>Q16LU3_AEDAE</name>
<sequence length="560" mass="60185">MGHVAQSFLAGSDIAVVRLWIAAQIPLSSSAECLPLPFRRIAGCANIMAPSKENDQCAIVALVPARYILAVLGSIGMAIIYGLKVNLSVAMVAMLNHSALAHSSAPVHEMTEMHSTEEVCGQSGNSTEAVEDGPFAWSEPLQGTILSCYFWGYFVSQIPGARIAESLSAKWVMFFSVFINVICTLLTPVAAELHYGAMIAMRIGEGIGGGVTFPAMHVMLASWAPPNERSVMSAIVYAGTALGTVISMLMAGVLAGSLGWESVFYVMGGLSCIWLVLWVCLVQDSPNKQALISAEERSFITSSLGTEGGSGHGGPKPAIPWKKVFTSAPFYAILIAHVCNNWGWYMLLIELPFYMKQVLQFNIKENAVVTAIPFLTMWFFSMALSKTLDALRARKKINTTIARKTATLIASFIPMCCLLALCYIGCNRGAAVALMTIGITSIGGMFCGFLSNHIDIAPNYAGTLMAITNTAATLPGITVPIFVGQITHGNQTIGAWRVIFFVTIGLYIIEMIGYTFLGSGEEQSWNKGDKTNNGAVENGEAEATPLNTKETKTNYTNQEE</sequence>
<evidence type="ECO:0000256" key="4">
    <source>
        <dbReference type="ARBA" id="ARBA00022847"/>
    </source>
</evidence>
<evidence type="ECO:0000256" key="7">
    <source>
        <dbReference type="SAM" id="MobiDB-lite"/>
    </source>
</evidence>
<dbReference type="GO" id="GO:0015293">
    <property type="term" value="F:symporter activity"/>
    <property type="evidence" value="ECO:0007669"/>
    <property type="project" value="UniProtKB-KW"/>
</dbReference>
<reference evidence="10" key="1">
    <citation type="submission" date="2005-10" db="EMBL/GenBank/DDBJ databases">
        <authorList>
            <person name="Loftus B.J."/>
            <person name="Nene V.M."/>
            <person name="Hannick L.I."/>
            <person name="Bidwell S."/>
            <person name="Haas B."/>
            <person name="Amedeo P."/>
            <person name="Orvis J."/>
            <person name="Wortman J.R."/>
            <person name="White O.R."/>
            <person name="Salzberg S."/>
            <person name="Shumway M."/>
            <person name="Koo H."/>
            <person name="Zhao Y."/>
            <person name="Holmes M."/>
            <person name="Miller J."/>
            <person name="Schatz M."/>
            <person name="Pop M."/>
            <person name="Pai G."/>
            <person name="Utterback T."/>
            <person name="Rogers Y.-H."/>
            <person name="Kravitz S."/>
            <person name="Fraser C.M."/>
        </authorList>
    </citation>
    <scope>NUCLEOTIDE SEQUENCE</scope>
    <source>
        <strain evidence="10">Liverpool</strain>
    </source>
</reference>
<feature type="transmembrane region" description="Helical" evidence="8">
    <location>
        <begin position="203"/>
        <end position="223"/>
    </location>
</feature>
<feature type="transmembrane region" description="Helical" evidence="8">
    <location>
        <begin position="235"/>
        <end position="256"/>
    </location>
</feature>
<dbReference type="PROSITE" id="PS50850">
    <property type="entry name" value="MFS"/>
    <property type="match status" value="1"/>
</dbReference>
<gene>
    <name evidence="10" type="ORF">AaeL_AAEL012522</name>
</gene>
<proteinExistence type="predicted"/>
<evidence type="ECO:0000256" key="5">
    <source>
        <dbReference type="ARBA" id="ARBA00022989"/>
    </source>
</evidence>
<feature type="transmembrane region" description="Helical" evidence="8">
    <location>
        <begin position="171"/>
        <end position="191"/>
    </location>
</feature>
<evidence type="ECO:0000313" key="11">
    <source>
        <dbReference type="Proteomes" id="UP000682892"/>
    </source>
</evidence>
<feature type="transmembrane region" description="Helical" evidence="8">
    <location>
        <begin position="367"/>
        <end position="384"/>
    </location>
</feature>
<feature type="domain" description="Major facilitator superfamily (MFS) profile" evidence="9">
    <location>
        <begin position="62"/>
        <end position="522"/>
    </location>
</feature>
<feature type="region of interest" description="Disordered" evidence="7">
    <location>
        <begin position="526"/>
        <end position="560"/>
    </location>
</feature>
<dbReference type="PANTHER" id="PTHR11662">
    <property type="entry name" value="SOLUTE CARRIER FAMILY 17"/>
    <property type="match status" value="1"/>
</dbReference>